<accession>A0ABP0YR77</accession>
<feature type="signal peptide" evidence="4">
    <location>
        <begin position="1"/>
        <end position="20"/>
    </location>
</feature>
<dbReference type="Pfam" id="PF01546">
    <property type="entry name" value="Peptidase_M20"/>
    <property type="match status" value="1"/>
</dbReference>
<feature type="domain" description="Peptidase M20 dimerisation" evidence="5">
    <location>
        <begin position="220"/>
        <end position="305"/>
    </location>
</feature>
<dbReference type="InterPro" id="IPR011650">
    <property type="entry name" value="Peptidase_M20_dimer"/>
</dbReference>
<dbReference type="Gene3D" id="3.40.630.10">
    <property type="entry name" value="Zn peptidases"/>
    <property type="match status" value="1"/>
</dbReference>
<dbReference type="CDD" id="cd08017">
    <property type="entry name" value="M20_IAA_Hyd"/>
    <property type="match status" value="1"/>
</dbReference>
<dbReference type="SUPFAM" id="SSF55031">
    <property type="entry name" value="Bacterial exopeptidase dimerisation domain"/>
    <property type="match status" value="1"/>
</dbReference>
<dbReference type="PANTHER" id="PTHR11014:SF63">
    <property type="entry name" value="METALLOPEPTIDASE, PUTATIVE (AFU_ORTHOLOGUE AFUA_6G09600)-RELATED"/>
    <property type="match status" value="1"/>
</dbReference>
<dbReference type="InterPro" id="IPR044757">
    <property type="entry name" value="ILR1-like_Hyd"/>
</dbReference>
<dbReference type="InterPro" id="IPR017439">
    <property type="entry name" value="Amidohydrolase"/>
</dbReference>
<evidence type="ECO:0000256" key="4">
    <source>
        <dbReference type="SAM" id="SignalP"/>
    </source>
</evidence>
<name>A0ABP0YR77_9ROSI</name>
<proteinExistence type="inferred from homology"/>
<keyword evidence="3" id="KW-0378">Hydrolase</keyword>
<feature type="chain" id="PRO_5045155673" description="Peptidase M20 dimerisation domain-containing protein" evidence="4">
    <location>
        <begin position="21"/>
        <end position="434"/>
    </location>
</feature>
<reference evidence="6 7" key="1">
    <citation type="submission" date="2024-03" db="EMBL/GenBank/DDBJ databases">
        <authorList>
            <person name="Gkanogiannis A."/>
            <person name="Becerra Lopez-Lavalle L."/>
        </authorList>
    </citation>
    <scope>NUCLEOTIDE SEQUENCE [LARGE SCALE GENOMIC DNA]</scope>
</reference>
<dbReference type="SUPFAM" id="SSF53187">
    <property type="entry name" value="Zn-dependent exopeptidases"/>
    <property type="match status" value="1"/>
</dbReference>
<gene>
    <name evidence="6" type="ORF">CITCOLO1_LOCUS15179</name>
</gene>
<dbReference type="NCBIfam" id="TIGR01891">
    <property type="entry name" value="amidohydrolases"/>
    <property type="match status" value="1"/>
</dbReference>
<evidence type="ECO:0000256" key="1">
    <source>
        <dbReference type="ARBA" id="ARBA00006153"/>
    </source>
</evidence>
<keyword evidence="2 4" id="KW-0732">Signal</keyword>
<dbReference type="Proteomes" id="UP001642487">
    <property type="component" value="Chromosome 5"/>
</dbReference>
<sequence length="434" mass="48050">MEQLFLWAFCFIFPLCISSGLETEPPLELSHLTRELLESARDPEFFEWLVRARRKLHQNPELSFEEFETSQFIRTELESLGINFTWPLAKTGIVASVGSGSHPWFALRADMDALPIQEMVEWEHKSKKDGKMHACGHDVHVTMLLGAAKLLQQRRNELKGTVKLIFQPGEEGRGGAYYMVKEGVVEKVEGIFGLHVAQDMSVGAIGSRPGPFTACSGRFLATIQGIGVHGATHPVLAMSSAIISLQHIISRETDPLDSKVISVGLVKGGQAVNLIPETVTFGGTFRSVTLEGLYKLKQRIQEVIEFQVAVHECNATVDFMEEKARFYPPTMNEQALYNHVNKVGQHLLGGSSNVLYLPNSMGAEDFSFYSQHIPAAFFMIGAKNETMDSRIPLHSPYLVLDEQVLPLGAALHAAVAISYLDQHYSAVSSNLIIV</sequence>
<comment type="similarity">
    <text evidence="1">Belongs to the peptidase M20 family.</text>
</comment>
<evidence type="ECO:0000259" key="5">
    <source>
        <dbReference type="Pfam" id="PF07687"/>
    </source>
</evidence>
<evidence type="ECO:0000313" key="7">
    <source>
        <dbReference type="Proteomes" id="UP001642487"/>
    </source>
</evidence>
<keyword evidence="7" id="KW-1185">Reference proteome</keyword>
<dbReference type="Gene3D" id="3.30.70.360">
    <property type="match status" value="1"/>
</dbReference>
<evidence type="ECO:0000256" key="3">
    <source>
        <dbReference type="ARBA" id="ARBA00022801"/>
    </source>
</evidence>
<evidence type="ECO:0000313" key="6">
    <source>
        <dbReference type="EMBL" id="CAK9323010.1"/>
    </source>
</evidence>
<dbReference type="Pfam" id="PF07687">
    <property type="entry name" value="M20_dimer"/>
    <property type="match status" value="1"/>
</dbReference>
<dbReference type="InterPro" id="IPR002933">
    <property type="entry name" value="Peptidase_M20"/>
</dbReference>
<protein>
    <recommendedName>
        <fullName evidence="5">Peptidase M20 dimerisation domain-containing protein</fullName>
    </recommendedName>
</protein>
<dbReference type="EMBL" id="OZ021739">
    <property type="protein sequence ID" value="CAK9323010.1"/>
    <property type="molecule type" value="Genomic_DNA"/>
</dbReference>
<dbReference type="PANTHER" id="PTHR11014">
    <property type="entry name" value="PEPTIDASE M20 FAMILY MEMBER"/>
    <property type="match status" value="1"/>
</dbReference>
<dbReference type="InterPro" id="IPR036264">
    <property type="entry name" value="Bact_exopeptidase_dim_dom"/>
</dbReference>
<organism evidence="6 7">
    <name type="scientific">Citrullus colocynthis</name>
    <name type="common">colocynth</name>
    <dbReference type="NCBI Taxonomy" id="252529"/>
    <lineage>
        <taxon>Eukaryota</taxon>
        <taxon>Viridiplantae</taxon>
        <taxon>Streptophyta</taxon>
        <taxon>Embryophyta</taxon>
        <taxon>Tracheophyta</taxon>
        <taxon>Spermatophyta</taxon>
        <taxon>Magnoliopsida</taxon>
        <taxon>eudicotyledons</taxon>
        <taxon>Gunneridae</taxon>
        <taxon>Pentapetalae</taxon>
        <taxon>rosids</taxon>
        <taxon>fabids</taxon>
        <taxon>Cucurbitales</taxon>
        <taxon>Cucurbitaceae</taxon>
        <taxon>Benincaseae</taxon>
        <taxon>Citrullus</taxon>
    </lineage>
</organism>
<dbReference type="PIRSF" id="PIRSF005962">
    <property type="entry name" value="Pept_M20D_amidohydro"/>
    <property type="match status" value="1"/>
</dbReference>
<evidence type="ECO:0000256" key="2">
    <source>
        <dbReference type="ARBA" id="ARBA00022729"/>
    </source>
</evidence>